<comment type="caution">
    <text evidence="2">The sequence shown here is derived from an EMBL/GenBank/DDBJ whole genome shotgun (WGS) entry which is preliminary data.</text>
</comment>
<dbReference type="Gene3D" id="3.30.710.10">
    <property type="entry name" value="Potassium Channel Kv1.1, Chain A"/>
    <property type="match status" value="1"/>
</dbReference>
<sequence>MIKFIRGEFTDSQVETIEEPVKFHKQVFNFRLSTVSLEKLGDVCQKQHKEDVVNFFSWIYSGIANNKFSIKNILKELGVKEEDFESKSGKNGLISDFKKLFEDDDSKEFRIVVEEKEVKIHKFVLIARTDLFRGMFLNVVDDSNFVGEYSASVL</sequence>
<protein>
    <submittedName>
        <fullName evidence="2">Protein mateRNAl effect lethal 26</fullName>
    </submittedName>
</protein>
<dbReference type="OrthoDB" id="5981550at2759"/>
<reference evidence="2" key="1">
    <citation type="submission" date="2022-10" db="EMBL/GenBank/DDBJ databases">
        <title>Novel sulphate-reducing endosymbionts in the free-living metamonad Anaeramoeba.</title>
        <authorList>
            <person name="Jerlstrom-Hultqvist J."/>
            <person name="Cepicka I."/>
            <person name="Gallot-Lavallee L."/>
            <person name="Salas-Leiva D."/>
            <person name="Curtis B.A."/>
            <person name="Zahonova K."/>
            <person name="Pipaliya S."/>
            <person name="Dacks J."/>
            <person name="Roger A.J."/>
        </authorList>
    </citation>
    <scope>NUCLEOTIDE SEQUENCE</scope>
    <source>
        <strain evidence="2">BMAN</strain>
    </source>
</reference>
<dbReference type="InterPro" id="IPR011333">
    <property type="entry name" value="SKP1/BTB/POZ_sf"/>
</dbReference>
<evidence type="ECO:0000313" key="2">
    <source>
        <dbReference type="EMBL" id="KAJ5079202.1"/>
    </source>
</evidence>
<keyword evidence="3" id="KW-1185">Reference proteome</keyword>
<proteinExistence type="predicted"/>
<dbReference type="InterPro" id="IPR000210">
    <property type="entry name" value="BTB/POZ_dom"/>
</dbReference>
<organism evidence="2 3">
    <name type="scientific">Anaeramoeba ignava</name>
    <name type="common">Anaerobic marine amoeba</name>
    <dbReference type="NCBI Taxonomy" id="1746090"/>
    <lineage>
        <taxon>Eukaryota</taxon>
        <taxon>Metamonada</taxon>
        <taxon>Anaeramoebidae</taxon>
        <taxon>Anaeramoeba</taxon>
    </lineage>
</organism>
<dbReference type="Pfam" id="PF00651">
    <property type="entry name" value="BTB"/>
    <property type="match status" value="1"/>
</dbReference>
<dbReference type="EMBL" id="JAPDFW010000033">
    <property type="protein sequence ID" value="KAJ5079202.1"/>
    <property type="molecule type" value="Genomic_DNA"/>
</dbReference>
<dbReference type="Proteomes" id="UP001149090">
    <property type="component" value="Unassembled WGS sequence"/>
</dbReference>
<name>A0A9Q0LUD1_ANAIG</name>
<dbReference type="SUPFAM" id="SSF54695">
    <property type="entry name" value="POZ domain"/>
    <property type="match status" value="1"/>
</dbReference>
<evidence type="ECO:0000313" key="3">
    <source>
        <dbReference type="Proteomes" id="UP001149090"/>
    </source>
</evidence>
<accession>A0A9Q0LUD1</accession>
<dbReference type="AlphaFoldDB" id="A0A9Q0LUD1"/>
<evidence type="ECO:0000259" key="1">
    <source>
        <dbReference type="PROSITE" id="PS50097"/>
    </source>
</evidence>
<gene>
    <name evidence="2" type="ORF">M0811_04223</name>
</gene>
<dbReference type="PROSITE" id="PS50097">
    <property type="entry name" value="BTB"/>
    <property type="match status" value="1"/>
</dbReference>
<feature type="domain" description="BTB" evidence="1">
    <location>
        <begin position="107"/>
        <end position="154"/>
    </location>
</feature>